<keyword evidence="2 4" id="KW-0238">DNA-binding</keyword>
<organism evidence="4 5">
    <name type="scientific">Amycolatopsis endophytica</name>
    <dbReference type="NCBI Taxonomy" id="860233"/>
    <lineage>
        <taxon>Bacteria</taxon>
        <taxon>Bacillati</taxon>
        <taxon>Actinomycetota</taxon>
        <taxon>Actinomycetes</taxon>
        <taxon>Pseudonocardiales</taxon>
        <taxon>Pseudonocardiaceae</taxon>
        <taxon>Amycolatopsis</taxon>
    </lineage>
</organism>
<gene>
    <name evidence="4" type="ORF">HNR02_007009</name>
</gene>
<accession>A0A853BFX9</accession>
<keyword evidence="3" id="KW-0804">Transcription</keyword>
<comment type="caution">
    <text evidence="4">The sequence shown here is derived from an EMBL/GenBank/DDBJ whole genome shotgun (WGS) entry which is preliminary data.</text>
</comment>
<dbReference type="AlphaFoldDB" id="A0A853BFX9"/>
<dbReference type="Gene3D" id="1.20.120.530">
    <property type="entry name" value="GntR ligand-binding domain-like"/>
    <property type="match status" value="1"/>
</dbReference>
<keyword evidence="1" id="KW-0805">Transcription regulation</keyword>
<dbReference type="RefSeq" id="WP_281377468.1">
    <property type="nucleotide sequence ID" value="NZ_JACCFK010000002.1"/>
</dbReference>
<evidence type="ECO:0000313" key="4">
    <source>
        <dbReference type="EMBL" id="NYI93634.1"/>
    </source>
</evidence>
<proteinExistence type="predicted"/>
<evidence type="ECO:0000256" key="1">
    <source>
        <dbReference type="ARBA" id="ARBA00023015"/>
    </source>
</evidence>
<dbReference type="SUPFAM" id="SSF48008">
    <property type="entry name" value="GntR ligand-binding domain-like"/>
    <property type="match status" value="1"/>
</dbReference>
<name>A0A853BFX9_9PSEU</name>
<dbReference type="GO" id="GO:0003677">
    <property type="term" value="F:DNA binding"/>
    <property type="evidence" value="ECO:0007669"/>
    <property type="project" value="UniProtKB-KW"/>
</dbReference>
<sequence>MAGLHIHREIPDALRARDADRVEQLTREQVESSRRLLLSAELD</sequence>
<dbReference type="EMBL" id="JACCFK010000002">
    <property type="protein sequence ID" value="NYI93634.1"/>
    <property type="molecule type" value="Genomic_DNA"/>
</dbReference>
<dbReference type="InterPro" id="IPR008920">
    <property type="entry name" value="TF_FadR/GntR_C"/>
</dbReference>
<protein>
    <submittedName>
        <fullName evidence="4">DNA-binding GntR family transcriptional regulator</fullName>
    </submittedName>
</protein>
<evidence type="ECO:0000256" key="3">
    <source>
        <dbReference type="ARBA" id="ARBA00023163"/>
    </source>
</evidence>
<reference evidence="4 5" key="1">
    <citation type="submission" date="2020-07" db="EMBL/GenBank/DDBJ databases">
        <title>Sequencing the genomes of 1000 actinobacteria strains.</title>
        <authorList>
            <person name="Klenk H.-P."/>
        </authorList>
    </citation>
    <scope>NUCLEOTIDE SEQUENCE [LARGE SCALE GENOMIC DNA]</scope>
    <source>
        <strain evidence="4 5">DSM 104006</strain>
    </source>
</reference>
<dbReference type="Proteomes" id="UP000549616">
    <property type="component" value="Unassembled WGS sequence"/>
</dbReference>
<evidence type="ECO:0000313" key="5">
    <source>
        <dbReference type="Proteomes" id="UP000549616"/>
    </source>
</evidence>
<evidence type="ECO:0000256" key="2">
    <source>
        <dbReference type="ARBA" id="ARBA00023125"/>
    </source>
</evidence>
<keyword evidence="5" id="KW-1185">Reference proteome</keyword>